<keyword evidence="7" id="KW-1185">Reference proteome</keyword>
<comment type="caution">
    <text evidence="6">The sequence shown here is derived from an EMBL/GenBank/DDBJ whole genome shotgun (WGS) entry which is preliminary data.</text>
</comment>
<dbReference type="InterPro" id="IPR036388">
    <property type="entry name" value="WH-like_DNA-bd_sf"/>
</dbReference>
<name>A0ABT3A3W4_9ALTE</name>
<reference evidence="6 7" key="1">
    <citation type="submission" date="2022-10" db="EMBL/GenBank/DDBJ databases">
        <title>Aestuariibacter sp. AA17 isolated from Montipora capitata coral fragment.</title>
        <authorList>
            <person name="Emsley S.A."/>
            <person name="Pfannmuller K.M."/>
            <person name="Loughran R.M."/>
            <person name="Shlafstein M."/>
            <person name="Papke E."/>
            <person name="Saw J.H."/>
            <person name="Ushijima B."/>
            <person name="Videau P."/>
        </authorList>
    </citation>
    <scope>NUCLEOTIDE SEQUENCE [LARGE SCALE GENOMIC DNA]</scope>
    <source>
        <strain evidence="6 7">AA17</strain>
    </source>
</reference>
<evidence type="ECO:0000256" key="4">
    <source>
        <dbReference type="ARBA" id="ARBA00023163"/>
    </source>
</evidence>
<evidence type="ECO:0000256" key="3">
    <source>
        <dbReference type="ARBA" id="ARBA00023125"/>
    </source>
</evidence>
<evidence type="ECO:0000259" key="5">
    <source>
        <dbReference type="PROSITE" id="PS50931"/>
    </source>
</evidence>
<accession>A0ABT3A3W4</accession>
<dbReference type="Pfam" id="PF00126">
    <property type="entry name" value="HTH_1"/>
    <property type="match status" value="1"/>
</dbReference>
<keyword evidence="2" id="KW-0805">Transcription regulation</keyword>
<dbReference type="Pfam" id="PF03466">
    <property type="entry name" value="LysR_substrate"/>
    <property type="match status" value="1"/>
</dbReference>
<dbReference type="InterPro" id="IPR000847">
    <property type="entry name" value="LysR_HTH_N"/>
</dbReference>
<dbReference type="RefSeq" id="WP_263710510.1">
    <property type="nucleotide sequence ID" value="NZ_JAOWKX010000001.1"/>
</dbReference>
<dbReference type="Gene3D" id="1.10.10.10">
    <property type="entry name" value="Winged helix-like DNA-binding domain superfamily/Winged helix DNA-binding domain"/>
    <property type="match status" value="1"/>
</dbReference>
<evidence type="ECO:0000313" key="6">
    <source>
        <dbReference type="EMBL" id="MCV2883310.1"/>
    </source>
</evidence>
<keyword evidence="3" id="KW-0238">DNA-binding</keyword>
<dbReference type="EMBL" id="JAOWKX010000001">
    <property type="protein sequence ID" value="MCV2883310.1"/>
    <property type="molecule type" value="Genomic_DNA"/>
</dbReference>
<evidence type="ECO:0000256" key="2">
    <source>
        <dbReference type="ARBA" id="ARBA00023015"/>
    </source>
</evidence>
<feature type="domain" description="HTH lysR-type" evidence="5">
    <location>
        <begin position="3"/>
        <end position="60"/>
    </location>
</feature>
<dbReference type="PRINTS" id="PR00039">
    <property type="entry name" value="HTHLYSR"/>
</dbReference>
<dbReference type="CDD" id="cd05466">
    <property type="entry name" value="PBP2_LTTR_substrate"/>
    <property type="match status" value="1"/>
</dbReference>
<organism evidence="6 7">
    <name type="scientific">Fluctibacter corallii</name>
    <dbReference type="NCBI Taxonomy" id="2984329"/>
    <lineage>
        <taxon>Bacteria</taxon>
        <taxon>Pseudomonadati</taxon>
        <taxon>Pseudomonadota</taxon>
        <taxon>Gammaproteobacteria</taxon>
        <taxon>Alteromonadales</taxon>
        <taxon>Alteromonadaceae</taxon>
        <taxon>Fluctibacter</taxon>
    </lineage>
</organism>
<dbReference type="PANTHER" id="PTHR30419">
    <property type="entry name" value="HTH-TYPE TRANSCRIPTIONAL REGULATOR YBHD"/>
    <property type="match status" value="1"/>
</dbReference>
<protein>
    <submittedName>
        <fullName evidence="6">LysR family transcriptional regulator</fullName>
    </submittedName>
</protein>
<dbReference type="SUPFAM" id="SSF53850">
    <property type="entry name" value="Periplasmic binding protein-like II"/>
    <property type="match status" value="1"/>
</dbReference>
<gene>
    <name evidence="6" type="ORF">OE749_01195</name>
</gene>
<dbReference type="SUPFAM" id="SSF46785">
    <property type="entry name" value="Winged helix' DNA-binding domain"/>
    <property type="match status" value="1"/>
</dbReference>
<dbReference type="Proteomes" id="UP001652504">
    <property type="component" value="Unassembled WGS sequence"/>
</dbReference>
<dbReference type="PROSITE" id="PS50931">
    <property type="entry name" value="HTH_LYSR"/>
    <property type="match status" value="1"/>
</dbReference>
<evidence type="ECO:0000313" key="7">
    <source>
        <dbReference type="Proteomes" id="UP001652504"/>
    </source>
</evidence>
<dbReference type="InterPro" id="IPR036390">
    <property type="entry name" value="WH_DNA-bd_sf"/>
</dbReference>
<keyword evidence="4" id="KW-0804">Transcription</keyword>
<sequence>MRPNFDDLKYFLEVANTRNLSRAAERQGITQPSISAAMKRLESSLNTTILLRNSNGVQLTKAGETLRLQCQKFLSDWENIKLQVNRADTELMGSFTLGCHPSVALYTLPKLLPHLRETLPHISFNFKHDLSRKITEQIVSFELDFGLVINPTRHPDLVIRPILKDRVCLWRSKHTKTDKAERGESQNRQTLIYDPNLKQSQEIIRQLKSHSFHFMHSNNLEVIAALIESGEGIGILPSRVAQCYSDTLVEVTDCHYQPIRDELCLVYRADFQNLTISSHLGNEIKHVLTETETEAELSQHVA</sequence>
<dbReference type="InterPro" id="IPR005119">
    <property type="entry name" value="LysR_subst-bd"/>
</dbReference>
<proteinExistence type="inferred from homology"/>
<evidence type="ECO:0000256" key="1">
    <source>
        <dbReference type="ARBA" id="ARBA00009437"/>
    </source>
</evidence>
<comment type="similarity">
    <text evidence="1">Belongs to the LysR transcriptional regulatory family.</text>
</comment>
<dbReference type="InterPro" id="IPR050950">
    <property type="entry name" value="HTH-type_LysR_regulators"/>
</dbReference>
<dbReference type="Gene3D" id="3.40.190.10">
    <property type="entry name" value="Periplasmic binding protein-like II"/>
    <property type="match status" value="2"/>
</dbReference>